<evidence type="ECO:0000313" key="2">
    <source>
        <dbReference type="EMBL" id="EGC43425.1"/>
    </source>
</evidence>
<feature type="region of interest" description="Disordered" evidence="1">
    <location>
        <begin position="107"/>
        <end position="128"/>
    </location>
</feature>
<organism evidence="3">
    <name type="scientific">Ajellomyces capsulatus (strain H88)</name>
    <name type="common">Darling's disease fungus</name>
    <name type="synonym">Histoplasma capsulatum</name>
    <dbReference type="NCBI Taxonomy" id="544711"/>
    <lineage>
        <taxon>Eukaryota</taxon>
        <taxon>Fungi</taxon>
        <taxon>Dikarya</taxon>
        <taxon>Ascomycota</taxon>
        <taxon>Pezizomycotina</taxon>
        <taxon>Eurotiomycetes</taxon>
        <taxon>Eurotiomycetidae</taxon>
        <taxon>Onygenales</taxon>
        <taxon>Ajellomycetaceae</taxon>
        <taxon>Histoplasma</taxon>
    </lineage>
</organism>
<sequence>MDMETKALTPVVNSKVVLQQMGEKEGVFGEDAPFAAEKGNARLGPGIAPVSPCPHVFFSTFQGSTPADRACHVDSRPRSAAAGCKCGNPPAAPQITVLALESSHYNESANEFRSGSSPTYWPHSSHET</sequence>
<name>F0UCZ9_AJEC8</name>
<accession>F0UCZ9</accession>
<dbReference type="HOGENOM" id="CLU_1958936_0_0_1"/>
<proteinExistence type="predicted"/>
<protein>
    <submittedName>
        <fullName evidence="2">Predicted protein</fullName>
    </submittedName>
</protein>
<feature type="compositionally biased region" description="Polar residues" evidence="1">
    <location>
        <begin position="107"/>
        <end position="119"/>
    </location>
</feature>
<evidence type="ECO:0000256" key="1">
    <source>
        <dbReference type="SAM" id="MobiDB-lite"/>
    </source>
</evidence>
<evidence type="ECO:0000313" key="3">
    <source>
        <dbReference type="Proteomes" id="UP000008142"/>
    </source>
</evidence>
<dbReference type="AlphaFoldDB" id="F0UCZ9"/>
<dbReference type="Proteomes" id="UP000008142">
    <property type="component" value="Unassembled WGS sequence"/>
</dbReference>
<reference evidence="3" key="1">
    <citation type="submission" date="2008-07" db="EMBL/GenBank/DDBJ databases">
        <title>Annotation of Ajellomyces capsulatus strain H88.</title>
        <authorList>
            <person name="Champion M."/>
            <person name="Cuomo C."/>
            <person name="Ma L.-J."/>
            <person name="Henn M.R."/>
            <person name="Sil A."/>
            <person name="Goldman B."/>
            <person name="Young S.K."/>
            <person name="Kodira C.D."/>
            <person name="Zeng Q."/>
            <person name="Koehrsen M."/>
            <person name="Alvarado L."/>
            <person name="Berlin A."/>
            <person name="Borenstein D."/>
            <person name="Chen Z."/>
            <person name="Engels R."/>
            <person name="Freedman E."/>
            <person name="Gellesch M."/>
            <person name="Goldberg J."/>
            <person name="Griggs A."/>
            <person name="Gujja S."/>
            <person name="Heiman D."/>
            <person name="Hepburn T."/>
            <person name="Howarth C."/>
            <person name="Jen D."/>
            <person name="Larson L."/>
            <person name="Lewis B."/>
            <person name="Mehta T."/>
            <person name="Park D."/>
            <person name="Pearson M."/>
            <person name="Roberts A."/>
            <person name="Saif S."/>
            <person name="Shea T."/>
            <person name="Shenoy N."/>
            <person name="Sisk P."/>
            <person name="Stolte C."/>
            <person name="Sykes S."/>
            <person name="Walk T."/>
            <person name="White J."/>
            <person name="Yandava C."/>
            <person name="Klein B."/>
            <person name="McEwen J.G."/>
            <person name="Puccia R."/>
            <person name="Goldman G.H."/>
            <person name="Felipe M.S."/>
            <person name="Nino-Vega G."/>
            <person name="San-Blas G."/>
            <person name="Taylor J."/>
            <person name="Mendoza L."/>
            <person name="Galagan J."/>
            <person name="Nusbaum C."/>
            <person name="Birren B."/>
        </authorList>
    </citation>
    <scope>NUCLEOTIDE SEQUENCE [LARGE SCALE GENOMIC DNA]</scope>
    <source>
        <strain evidence="3">H88</strain>
    </source>
</reference>
<dbReference type="EMBL" id="DS990637">
    <property type="protein sequence ID" value="EGC43425.1"/>
    <property type="molecule type" value="Genomic_DNA"/>
</dbReference>
<gene>
    <name evidence="2" type="ORF">HCEG_02640</name>
</gene>